<dbReference type="PANTHER" id="PTHR43656">
    <property type="entry name" value="BINDING OXIDOREDUCTASE, PUTATIVE (AFU_ORTHOLOGUE AFUA_2G08260)-RELATED"/>
    <property type="match status" value="1"/>
</dbReference>
<evidence type="ECO:0000256" key="1">
    <source>
        <dbReference type="ARBA" id="ARBA00022630"/>
    </source>
</evidence>
<name>A0A6B8WA04_9CORY</name>
<proteinExistence type="predicted"/>
<evidence type="ECO:0000313" key="4">
    <source>
        <dbReference type="EMBL" id="QGU08787.1"/>
    </source>
</evidence>
<keyword evidence="5" id="KW-1185">Reference proteome</keyword>
<dbReference type="AlphaFoldDB" id="A0A6B8WA04"/>
<dbReference type="InterPro" id="IPR013785">
    <property type="entry name" value="Aldolase_TIM"/>
</dbReference>
<dbReference type="EC" id="1.-.-.-" evidence="4"/>
<evidence type="ECO:0000313" key="5">
    <source>
        <dbReference type="Proteomes" id="UP000424462"/>
    </source>
</evidence>
<keyword evidence="2 4" id="KW-0560">Oxidoreductase</keyword>
<keyword evidence="4" id="KW-0614">Plasmid</keyword>
<evidence type="ECO:0000259" key="3">
    <source>
        <dbReference type="Pfam" id="PF00724"/>
    </source>
</evidence>
<evidence type="ECO:0000256" key="2">
    <source>
        <dbReference type="ARBA" id="ARBA00023002"/>
    </source>
</evidence>
<dbReference type="CDD" id="cd02803">
    <property type="entry name" value="OYE_like_FMN_family"/>
    <property type="match status" value="1"/>
</dbReference>
<gene>
    <name evidence="4" type="ORF">COCCU_14485</name>
</gene>
<dbReference type="Pfam" id="PF00724">
    <property type="entry name" value="Oxidored_FMN"/>
    <property type="match status" value="1"/>
</dbReference>
<dbReference type="SUPFAM" id="SSF51395">
    <property type="entry name" value="FMN-linked oxidoreductases"/>
    <property type="match status" value="1"/>
</dbReference>
<dbReference type="RefSeq" id="WP_156233067.1">
    <property type="nucleotide sequence ID" value="NZ_CP046456.1"/>
</dbReference>
<sequence length="440" mass="47669">MSGQFRSAAEVLGSSWKIDGLEIKNRYVVGPMAVLQPTVDGHASDQTIAFLTRRAKGGAGLIIVGGTVATEGGYLEAPFQPILRFDRDEFVPSLTRLVDAVHAYDVPLFAQIFPSFGAMGVPEDGRPTRAASPKPVRMAAPRLPAGLYIPGGRTNPTPVEITKEEILEVQRQTVAAVLRAKKAGFDGVELGAHMRYLYSSFFSPRTNWREDEYGGSPENRARILTDTVRAIRAEVGPDYPVGVRMSANDHLDDGQGPEEFAEVATVIAKEGLGYIALTDGNYESMDHNVSSESGSMIDHGEPQAFRAALSDVPLLLSSTYIPQHGAEAIAAGYGDGIMLARQMLADPDFPNKVLEGRDDEIIWCDHENSCLRRLILNVPVRCHKNPETGREAILSGVREPISVKVKRPVQDLLITITGSETLMGVADKMASSRKASATTQ</sequence>
<dbReference type="EMBL" id="CP046456">
    <property type="protein sequence ID" value="QGU08787.1"/>
    <property type="molecule type" value="Genomic_DNA"/>
</dbReference>
<organism evidence="4 5">
    <name type="scientific">Corynebacterium occultum</name>
    <dbReference type="NCBI Taxonomy" id="2675219"/>
    <lineage>
        <taxon>Bacteria</taxon>
        <taxon>Bacillati</taxon>
        <taxon>Actinomycetota</taxon>
        <taxon>Actinomycetes</taxon>
        <taxon>Mycobacteriales</taxon>
        <taxon>Corynebacteriaceae</taxon>
        <taxon>Corynebacterium</taxon>
    </lineage>
</organism>
<accession>A0A6B8WA04</accession>
<dbReference type="Proteomes" id="UP000424462">
    <property type="component" value="Plasmid pCOCCU"/>
</dbReference>
<protein>
    <submittedName>
        <fullName evidence="4">NADH oxidase</fullName>
        <ecNumber evidence="4">1.-.-.-</ecNumber>
    </submittedName>
</protein>
<dbReference type="GO" id="GO:0010181">
    <property type="term" value="F:FMN binding"/>
    <property type="evidence" value="ECO:0007669"/>
    <property type="project" value="InterPro"/>
</dbReference>
<dbReference type="PANTHER" id="PTHR43656:SF2">
    <property type="entry name" value="BINDING OXIDOREDUCTASE, PUTATIVE (AFU_ORTHOLOGUE AFUA_2G08260)-RELATED"/>
    <property type="match status" value="1"/>
</dbReference>
<keyword evidence="1" id="KW-0285">Flavoprotein</keyword>
<dbReference type="InterPro" id="IPR001155">
    <property type="entry name" value="OxRdtase_FMN_N"/>
</dbReference>
<dbReference type="Gene3D" id="3.20.20.70">
    <property type="entry name" value="Aldolase class I"/>
    <property type="match status" value="1"/>
</dbReference>
<feature type="domain" description="NADH:flavin oxidoreductase/NADH oxidase N-terminal" evidence="3">
    <location>
        <begin position="17"/>
        <end position="360"/>
    </location>
</feature>
<geneLocation type="plasmid" evidence="5">
    <name>pcoccu</name>
</geneLocation>
<dbReference type="KEGG" id="cok:COCCU_14485"/>
<dbReference type="InterPro" id="IPR051799">
    <property type="entry name" value="NADH_flavin_oxidoreductase"/>
</dbReference>
<dbReference type="GO" id="GO:0016491">
    <property type="term" value="F:oxidoreductase activity"/>
    <property type="evidence" value="ECO:0007669"/>
    <property type="project" value="UniProtKB-KW"/>
</dbReference>
<reference evidence="4 5" key="1">
    <citation type="submission" date="2019-11" db="EMBL/GenBank/DDBJ databases">
        <title>Complete genome sequence of Corynebacterium kalinowskii 1959, a novel Corynebacterium species isolated from soil of a small paddock in Vilsendorf, Germany.</title>
        <authorList>
            <person name="Schaffert L."/>
            <person name="Ruwe M."/>
            <person name="Milse J."/>
            <person name="Hanuschka K."/>
            <person name="Ortseifen V."/>
            <person name="Droste J."/>
            <person name="Brandt D."/>
            <person name="Schlueter L."/>
            <person name="Kutter Y."/>
            <person name="Vinke S."/>
            <person name="Viehoefer P."/>
            <person name="Jacob L."/>
            <person name="Luebke N.-C."/>
            <person name="Schulte-Berndt E."/>
            <person name="Hain C."/>
            <person name="Linder M."/>
            <person name="Schmidt P."/>
            <person name="Wollenschlaeger L."/>
            <person name="Luttermann T."/>
            <person name="Thieme E."/>
            <person name="Hassa J."/>
            <person name="Haak M."/>
            <person name="Wittchen M."/>
            <person name="Mentz A."/>
            <person name="Persicke M."/>
            <person name="Busche T."/>
            <person name="Ruckert C."/>
        </authorList>
    </citation>
    <scope>NUCLEOTIDE SEQUENCE [LARGE SCALE GENOMIC DNA]</scope>
    <source>
        <strain evidence="4 5">2039</strain>
        <plasmid evidence="5">pcoccu</plasmid>
    </source>
</reference>